<sequence>MFDDLKESWFVSQVETVIQTEINGLPDLLKSLSKDLAHAIVIKQYQVRSFVFSKVDGVRLDPRIAALESVLTFVSIYGVQGEILVHGQDCLGSLKIVCIKLLQQLEAEPLTVTEKTYIETFISPLIQNVLIDRGHS</sequence>
<evidence type="ECO:0000313" key="1">
    <source>
        <dbReference type="EMBL" id="SUI39686.1"/>
    </source>
</evidence>
<dbReference type="EMBL" id="UGXK01000002">
    <property type="protein sequence ID" value="SUI39686.1"/>
    <property type="molecule type" value="Genomic_DNA"/>
</dbReference>
<gene>
    <name evidence="1" type="ORF">NCTC5798_06128</name>
</gene>
<dbReference type="AlphaFoldDB" id="A0A379Y1V8"/>
<proteinExistence type="predicted"/>
<protein>
    <submittedName>
        <fullName evidence="1">Uncharacterized protein</fullName>
    </submittedName>
</protein>
<organism evidence="1 2">
    <name type="scientific">Salmonella enterica I</name>
    <dbReference type="NCBI Taxonomy" id="59201"/>
    <lineage>
        <taxon>Bacteria</taxon>
        <taxon>Pseudomonadati</taxon>
        <taxon>Pseudomonadota</taxon>
        <taxon>Gammaproteobacteria</taxon>
        <taxon>Enterobacterales</taxon>
        <taxon>Enterobacteriaceae</taxon>
        <taxon>Salmonella</taxon>
    </lineage>
</organism>
<reference evidence="1 2" key="1">
    <citation type="submission" date="2018-06" db="EMBL/GenBank/DDBJ databases">
        <authorList>
            <consortium name="Pathogen Informatics"/>
            <person name="Doyle S."/>
        </authorList>
    </citation>
    <scope>NUCLEOTIDE SEQUENCE [LARGE SCALE GENOMIC DNA]</scope>
    <source>
        <strain evidence="1 2">NCTC5798</strain>
    </source>
</reference>
<evidence type="ECO:0000313" key="2">
    <source>
        <dbReference type="Proteomes" id="UP000255534"/>
    </source>
</evidence>
<name>A0A379Y1V8_SALET</name>
<accession>A0A379Y1V8</accession>
<dbReference type="Proteomes" id="UP000255534">
    <property type="component" value="Unassembled WGS sequence"/>
</dbReference>